<keyword evidence="1" id="KW-0732">Signal</keyword>
<evidence type="ECO:0000256" key="1">
    <source>
        <dbReference type="SAM" id="SignalP"/>
    </source>
</evidence>
<comment type="caution">
    <text evidence="2">The sequence shown here is derived from an EMBL/GenBank/DDBJ whole genome shotgun (WGS) entry which is preliminary data.</text>
</comment>
<protein>
    <recommendedName>
        <fullName evidence="4">HEAT repeat domain-containing protein</fullName>
    </recommendedName>
</protein>
<sequence length="567" mass="62822">MITLNKAMLASALCALAVSNTTYANCSAQYNFEIDTHTTFNYDKVNQQGQQTHIKLTGILSIKAAEHNDETGWWAIKADQVTAGQGLFGSELATYTLPFAFKLADNGLVTDFWFPVKLETQIQEQLKGLAYYFQFQRNSPELEKKEQDTLGHYTVSYQFKDAEITLNKHTYDLHNGSQAALQTVNVASSGHHIAPNECFFTHRRGQEVLLFSGQSQSLNLKTKQQYQFKPADSAFPSALFTMPVELENWPSAEKTLSTDELEQLKKALHSLVSKDNLTDISAYDLAKQLSQFDAVISTLESVFLQQTLSDEVQMRLFNALGQLDSANSQLLLGHILVKAEKDPLMQFRALRALSQGQSPLSPALGTLLIEQIEAGFSSLDSEVTSSFYMTIGAMLNNRAANAQSLKLHNVLSEQLSLVTETHIKSALITSLGNSRDEQHFDQIDSYIQDTDKSVQRASIRALGMMQTEQAYSSLEKQLAKPEHQNQVTLLKALSNYQLKPAASDAVLAIAVNNPTAESRYAAIQALATQKNQDGIKSTLRSALKKETSKRNFKAIVELLHSPAPSTP</sequence>
<dbReference type="Pfam" id="PF13646">
    <property type="entry name" value="HEAT_2"/>
    <property type="match status" value="1"/>
</dbReference>
<name>A0A0C1MP52_9GAMM</name>
<dbReference type="RefSeq" id="WP_039608013.1">
    <property type="nucleotide sequence ID" value="NZ_JWIC01000003.1"/>
</dbReference>
<evidence type="ECO:0008006" key="4">
    <source>
        <dbReference type="Google" id="ProtNLM"/>
    </source>
</evidence>
<dbReference type="InterPro" id="IPR011989">
    <property type="entry name" value="ARM-like"/>
</dbReference>
<reference evidence="2 3" key="1">
    <citation type="submission" date="2014-12" db="EMBL/GenBank/DDBJ databases">
        <title>Draft Genome Sequence of Pseudoalteromonas luteoviolacea HI1.</title>
        <authorList>
            <person name="Asahina A.Y."/>
            <person name="Hadfield M.G."/>
        </authorList>
    </citation>
    <scope>NUCLEOTIDE SEQUENCE [LARGE SCALE GENOMIC DNA]</scope>
    <source>
        <strain evidence="2 3">HI1</strain>
    </source>
</reference>
<organism evidence="2 3">
    <name type="scientific">Pseudoalteromonas luteoviolacea</name>
    <dbReference type="NCBI Taxonomy" id="43657"/>
    <lineage>
        <taxon>Bacteria</taxon>
        <taxon>Pseudomonadati</taxon>
        <taxon>Pseudomonadota</taxon>
        <taxon>Gammaproteobacteria</taxon>
        <taxon>Alteromonadales</taxon>
        <taxon>Pseudoalteromonadaceae</taxon>
        <taxon>Pseudoalteromonas</taxon>
    </lineage>
</organism>
<evidence type="ECO:0000313" key="3">
    <source>
        <dbReference type="Proteomes" id="UP000031327"/>
    </source>
</evidence>
<dbReference type="SUPFAM" id="SSF48371">
    <property type="entry name" value="ARM repeat"/>
    <property type="match status" value="1"/>
</dbReference>
<gene>
    <name evidence="2" type="ORF">JF50_03045</name>
</gene>
<dbReference type="Proteomes" id="UP000031327">
    <property type="component" value="Unassembled WGS sequence"/>
</dbReference>
<dbReference type="Gene3D" id="1.25.10.10">
    <property type="entry name" value="Leucine-rich Repeat Variant"/>
    <property type="match status" value="1"/>
</dbReference>
<accession>A0A0C1MP52</accession>
<dbReference type="AlphaFoldDB" id="A0A0C1MP52"/>
<feature type="signal peptide" evidence="1">
    <location>
        <begin position="1"/>
        <end position="24"/>
    </location>
</feature>
<proteinExistence type="predicted"/>
<dbReference type="OrthoDB" id="6310865at2"/>
<dbReference type="EMBL" id="JWIC01000003">
    <property type="protein sequence ID" value="KID58844.1"/>
    <property type="molecule type" value="Genomic_DNA"/>
</dbReference>
<evidence type="ECO:0000313" key="2">
    <source>
        <dbReference type="EMBL" id="KID58844.1"/>
    </source>
</evidence>
<dbReference type="InterPro" id="IPR016024">
    <property type="entry name" value="ARM-type_fold"/>
</dbReference>
<feature type="chain" id="PRO_5002149444" description="HEAT repeat domain-containing protein" evidence="1">
    <location>
        <begin position="25"/>
        <end position="567"/>
    </location>
</feature>